<keyword evidence="2" id="KW-1185">Reference proteome</keyword>
<dbReference type="Proteomes" id="UP000092993">
    <property type="component" value="Unassembled WGS sequence"/>
</dbReference>
<protein>
    <submittedName>
        <fullName evidence="1">Uncharacterized protein</fullName>
    </submittedName>
</protein>
<gene>
    <name evidence="1" type="ORF">A0H81_10924</name>
</gene>
<name>A0A1C7LYQ4_GRIFR</name>
<evidence type="ECO:0000313" key="1">
    <source>
        <dbReference type="EMBL" id="OBZ69297.1"/>
    </source>
</evidence>
<comment type="caution">
    <text evidence="1">The sequence shown here is derived from an EMBL/GenBank/DDBJ whole genome shotgun (WGS) entry which is preliminary data.</text>
</comment>
<dbReference type="EMBL" id="LUGG01000018">
    <property type="protein sequence ID" value="OBZ69297.1"/>
    <property type="molecule type" value="Genomic_DNA"/>
</dbReference>
<reference evidence="1 2" key="1">
    <citation type="submission" date="2016-03" db="EMBL/GenBank/DDBJ databases">
        <title>Whole genome sequencing of Grifola frondosa 9006-11.</title>
        <authorList>
            <person name="Min B."/>
            <person name="Park H."/>
            <person name="Kim J.-G."/>
            <person name="Cho H."/>
            <person name="Oh Y.-L."/>
            <person name="Kong W.-S."/>
            <person name="Choi I.-G."/>
        </authorList>
    </citation>
    <scope>NUCLEOTIDE SEQUENCE [LARGE SCALE GENOMIC DNA]</scope>
    <source>
        <strain evidence="1 2">9006-11</strain>
    </source>
</reference>
<sequence>MSNTRVFLQRFGTARDRSCHAFVAAFTTPSSTAKQASSYLGSLILWMRCAYPGHGCVAYRRFRSRSTCIVHSPNIGLLKL</sequence>
<accession>A0A1C7LYQ4</accession>
<evidence type="ECO:0000313" key="2">
    <source>
        <dbReference type="Proteomes" id="UP000092993"/>
    </source>
</evidence>
<proteinExistence type="predicted"/>
<organism evidence="1 2">
    <name type="scientific">Grifola frondosa</name>
    <name type="common">Maitake</name>
    <name type="synonym">Polyporus frondosus</name>
    <dbReference type="NCBI Taxonomy" id="5627"/>
    <lineage>
        <taxon>Eukaryota</taxon>
        <taxon>Fungi</taxon>
        <taxon>Dikarya</taxon>
        <taxon>Basidiomycota</taxon>
        <taxon>Agaricomycotina</taxon>
        <taxon>Agaricomycetes</taxon>
        <taxon>Polyporales</taxon>
        <taxon>Grifolaceae</taxon>
        <taxon>Grifola</taxon>
    </lineage>
</organism>
<dbReference type="AlphaFoldDB" id="A0A1C7LYQ4"/>